<evidence type="ECO:0000259" key="1">
    <source>
        <dbReference type="Pfam" id="PF01370"/>
    </source>
</evidence>
<dbReference type="Pfam" id="PF01370">
    <property type="entry name" value="Epimerase"/>
    <property type="match status" value="1"/>
</dbReference>
<evidence type="ECO:0000313" key="2">
    <source>
        <dbReference type="EMBL" id="MFF0547108.1"/>
    </source>
</evidence>
<accession>A0ABW6PY92</accession>
<dbReference type="InterPro" id="IPR036291">
    <property type="entry name" value="NAD(P)-bd_dom_sf"/>
</dbReference>
<keyword evidence="3" id="KW-1185">Reference proteome</keyword>
<reference evidence="2 3" key="1">
    <citation type="submission" date="2024-10" db="EMBL/GenBank/DDBJ databases">
        <title>The Natural Products Discovery Center: Release of the First 8490 Sequenced Strains for Exploring Actinobacteria Biosynthetic Diversity.</title>
        <authorList>
            <person name="Kalkreuter E."/>
            <person name="Kautsar S.A."/>
            <person name="Yang D."/>
            <person name="Bader C.D."/>
            <person name="Teijaro C.N."/>
            <person name="Fluegel L."/>
            <person name="Davis C.M."/>
            <person name="Simpson J.R."/>
            <person name="Lauterbach L."/>
            <person name="Steele A.D."/>
            <person name="Gui C."/>
            <person name="Meng S."/>
            <person name="Li G."/>
            <person name="Viehrig K."/>
            <person name="Ye F."/>
            <person name="Su P."/>
            <person name="Kiefer A.F."/>
            <person name="Nichols A."/>
            <person name="Cepeda A.J."/>
            <person name="Yan W."/>
            <person name="Fan B."/>
            <person name="Jiang Y."/>
            <person name="Adhikari A."/>
            <person name="Zheng C.-J."/>
            <person name="Schuster L."/>
            <person name="Cowan T.M."/>
            <person name="Smanski M.J."/>
            <person name="Chevrette M.G."/>
            <person name="De Carvalho L.P.S."/>
            <person name="Shen B."/>
        </authorList>
    </citation>
    <scope>NUCLEOTIDE SEQUENCE [LARGE SCALE GENOMIC DNA]</scope>
    <source>
        <strain evidence="2 3">NPDC004045</strain>
    </source>
</reference>
<dbReference type="Gene3D" id="3.40.50.720">
    <property type="entry name" value="NAD(P)-binding Rossmann-like Domain"/>
    <property type="match status" value="1"/>
</dbReference>
<proteinExistence type="predicted"/>
<feature type="domain" description="NAD-dependent epimerase/dehydratase" evidence="1">
    <location>
        <begin position="3"/>
        <end position="164"/>
    </location>
</feature>
<sequence>MRVVIVGATGNIGTSLLEALADRPGIETIGVARRVPRDRPGVRWVSADIRVDDLEAVFHGADVVVHLAWLFQPSHRPLTTWQANVVGTERVLRAVDAAQVPAFVQASSVGAYSPRHDDRPVPESWPTDGWPSAAYMREKAYVERLLDRCEAEHPDRRVVRMRPAFSFRRESAEQQRRLFGGPLLPNGLVRPDLVSLLPVPQGLRFQAVHSRDVGAAYALAVDSDVRGPFNLAAEPVIDRAALGAIFGARTVPVPPGLVRGALAAGWHARLVPAAPDLFDAMMRLPLMDTGRARADLGWTPRFTADEALRHMLAGLRTGTGGATPPLAADAGGPWRVREFATGVGGREESALRVGRDTAGLRGEFA</sequence>
<dbReference type="InterPro" id="IPR001509">
    <property type="entry name" value="Epimerase_deHydtase"/>
</dbReference>
<organism evidence="2 3">
    <name type="scientific">Nocardia thailandica</name>
    <dbReference type="NCBI Taxonomy" id="257275"/>
    <lineage>
        <taxon>Bacteria</taxon>
        <taxon>Bacillati</taxon>
        <taxon>Actinomycetota</taxon>
        <taxon>Actinomycetes</taxon>
        <taxon>Mycobacteriales</taxon>
        <taxon>Nocardiaceae</taxon>
        <taxon>Nocardia</taxon>
    </lineage>
</organism>
<dbReference type="InterPro" id="IPR051783">
    <property type="entry name" value="NAD(P)-dependent_oxidoreduct"/>
</dbReference>
<protein>
    <submittedName>
        <fullName evidence="2">NAD-dependent epimerase/dehydratase family protein</fullName>
    </submittedName>
</protein>
<comment type="caution">
    <text evidence="2">The sequence shown here is derived from an EMBL/GenBank/DDBJ whole genome shotgun (WGS) entry which is preliminary data.</text>
</comment>
<name>A0ABW6PY92_9NOCA</name>
<dbReference type="SUPFAM" id="SSF51735">
    <property type="entry name" value="NAD(P)-binding Rossmann-fold domains"/>
    <property type="match status" value="1"/>
</dbReference>
<evidence type="ECO:0000313" key="3">
    <source>
        <dbReference type="Proteomes" id="UP001601444"/>
    </source>
</evidence>
<dbReference type="PANTHER" id="PTHR48079:SF6">
    <property type="entry name" value="NAD(P)-BINDING DOMAIN-CONTAINING PROTEIN-RELATED"/>
    <property type="match status" value="1"/>
</dbReference>
<dbReference type="RefSeq" id="WP_387703259.1">
    <property type="nucleotide sequence ID" value="NZ_JBIAMX010000032.1"/>
</dbReference>
<dbReference type="Proteomes" id="UP001601444">
    <property type="component" value="Unassembled WGS sequence"/>
</dbReference>
<dbReference type="EMBL" id="JBIAMX010000032">
    <property type="protein sequence ID" value="MFF0547108.1"/>
    <property type="molecule type" value="Genomic_DNA"/>
</dbReference>
<gene>
    <name evidence="2" type="ORF">ACFYTF_30160</name>
</gene>
<dbReference type="PANTHER" id="PTHR48079">
    <property type="entry name" value="PROTEIN YEEZ"/>
    <property type="match status" value="1"/>
</dbReference>